<dbReference type="RefSeq" id="WP_150092368.1">
    <property type="nucleotide sequence ID" value="NZ_VWSF01000027.1"/>
</dbReference>
<gene>
    <name evidence="2" type="ORF">F0145_22795</name>
</gene>
<feature type="transmembrane region" description="Helical" evidence="1">
    <location>
        <begin position="12"/>
        <end position="30"/>
    </location>
</feature>
<evidence type="ECO:0000256" key="1">
    <source>
        <dbReference type="SAM" id="Phobius"/>
    </source>
</evidence>
<proteinExistence type="predicted"/>
<dbReference type="AlphaFoldDB" id="A0A5M6D3N2"/>
<feature type="transmembrane region" description="Helical" evidence="1">
    <location>
        <begin position="74"/>
        <end position="92"/>
    </location>
</feature>
<feature type="transmembrane region" description="Helical" evidence="1">
    <location>
        <begin position="45"/>
        <end position="62"/>
    </location>
</feature>
<feature type="transmembrane region" description="Helical" evidence="1">
    <location>
        <begin position="167"/>
        <end position="190"/>
    </location>
</feature>
<keyword evidence="1" id="KW-0812">Transmembrane</keyword>
<organism evidence="2 3">
    <name type="scientific">Adhaeribacter rhizoryzae</name>
    <dbReference type="NCBI Taxonomy" id="2607907"/>
    <lineage>
        <taxon>Bacteria</taxon>
        <taxon>Pseudomonadati</taxon>
        <taxon>Bacteroidota</taxon>
        <taxon>Cytophagia</taxon>
        <taxon>Cytophagales</taxon>
        <taxon>Hymenobacteraceae</taxon>
        <taxon>Adhaeribacter</taxon>
    </lineage>
</organism>
<sequence>MAPNKISKPEAFILYITFGLLFFGIVLSRTDRYWFDFTYTAEDGFIEWVTLLPLIAMMVISGKRIIKLYRVRRPLFLGALAGFMLLCFFLAGEELSWGQRFLNLESSEFFKANNSQKETNLHNLVVAGRSINLIIFSRTLIVVMAAYLVALPIFYQRRPAFKNIVNSLAIPVPQLYQTICFFLVFGLIALCPSGRRAELLEFCSCFLLFLIFKYPRNKEIYRVT</sequence>
<feature type="transmembrane region" description="Helical" evidence="1">
    <location>
        <begin position="131"/>
        <end position="155"/>
    </location>
</feature>
<accession>A0A5M6D3N2</accession>
<evidence type="ECO:0000313" key="2">
    <source>
        <dbReference type="EMBL" id="KAA5540339.1"/>
    </source>
</evidence>
<keyword evidence="3" id="KW-1185">Reference proteome</keyword>
<dbReference type="EMBL" id="VWSF01000027">
    <property type="protein sequence ID" value="KAA5540339.1"/>
    <property type="molecule type" value="Genomic_DNA"/>
</dbReference>
<protein>
    <submittedName>
        <fullName evidence="2">Uncharacterized protein</fullName>
    </submittedName>
</protein>
<name>A0A5M6D3N2_9BACT</name>
<dbReference type="Proteomes" id="UP000323426">
    <property type="component" value="Unassembled WGS sequence"/>
</dbReference>
<keyword evidence="1" id="KW-0472">Membrane</keyword>
<evidence type="ECO:0000313" key="3">
    <source>
        <dbReference type="Proteomes" id="UP000323426"/>
    </source>
</evidence>
<reference evidence="2 3" key="1">
    <citation type="submission" date="2019-09" db="EMBL/GenBank/DDBJ databases">
        <title>Genome sequence and assembly of Adhaeribacter sp.</title>
        <authorList>
            <person name="Chhetri G."/>
        </authorList>
    </citation>
    <scope>NUCLEOTIDE SEQUENCE [LARGE SCALE GENOMIC DNA]</scope>
    <source>
        <strain evidence="2 3">DK36</strain>
    </source>
</reference>
<keyword evidence="1" id="KW-1133">Transmembrane helix</keyword>
<comment type="caution">
    <text evidence="2">The sequence shown here is derived from an EMBL/GenBank/DDBJ whole genome shotgun (WGS) entry which is preliminary data.</text>
</comment>